<gene>
    <name evidence="1" type="ORF">SCARUB_04738</name>
</gene>
<protein>
    <submittedName>
        <fullName evidence="1">Uncharacterized protein</fullName>
    </submittedName>
</protein>
<proteinExistence type="predicted"/>
<dbReference type="EMBL" id="MAYW01000274">
    <property type="protein sequence ID" value="ODS30147.1"/>
    <property type="molecule type" value="Genomic_DNA"/>
</dbReference>
<organism evidence="1 2">
    <name type="scientific">Candidatus Scalindua rubra</name>
    <dbReference type="NCBI Taxonomy" id="1872076"/>
    <lineage>
        <taxon>Bacteria</taxon>
        <taxon>Pseudomonadati</taxon>
        <taxon>Planctomycetota</taxon>
        <taxon>Candidatus Brocadiia</taxon>
        <taxon>Candidatus Brocadiales</taxon>
        <taxon>Candidatus Scalinduaceae</taxon>
        <taxon>Candidatus Scalindua</taxon>
    </lineage>
</organism>
<dbReference type="AlphaFoldDB" id="A0A1E3X3F8"/>
<sequence>MATLNIKSNYEEINTIKGFLTEGLEEGKKRIHFAIETTESKLKKYEEKYGISTSEFIEKFNKKEIEENDDTFSWWAEEKLLNELNQKLSIIVDIKICQS</sequence>
<evidence type="ECO:0000313" key="1">
    <source>
        <dbReference type="EMBL" id="ODS30147.1"/>
    </source>
</evidence>
<accession>A0A1E3X3F8</accession>
<name>A0A1E3X3F8_9BACT</name>
<evidence type="ECO:0000313" key="2">
    <source>
        <dbReference type="Proteomes" id="UP000094056"/>
    </source>
</evidence>
<dbReference type="Proteomes" id="UP000094056">
    <property type="component" value="Unassembled WGS sequence"/>
</dbReference>
<reference evidence="1 2" key="1">
    <citation type="submission" date="2016-07" db="EMBL/GenBank/DDBJ databases">
        <title>Draft genome of Scalindua rubra, obtained from a brine-seawater interface in the Red Sea, sheds light on salt adaptation in anammox bacteria.</title>
        <authorList>
            <person name="Speth D.R."/>
            <person name="Lagkouvardos I."/>
            <person name="Wang Y."/>
            <person name="Qian P.-Y."/>
            <person name="Dutilh B.E."/>
            <person name="Jetten M.S."/>
        </authorList>
    </citation>
    <scope>NUCLEOTIDE SEQUENCE [LARGE SCALE GENOMIC DNA]</scope>
    <source>
        <strain evidence="1">BSI-1</strain>
    </source>
</reference>
<comment type="caution">
    <text evidence="1">The sequence shown here is derived from an EMBL/GenBank/DDBJ whole genome shotgun (WGS) entry which is preliminary data.</text>
</comment>